<evidence type="ECO:0000313" key="2">
    <source>
        <dbReference type="EMBL" id="MCF2948504.1"/>
    </source>
</evidence>
<dbReference type="PROSITE" id="PS51318">
    <property type="entry name" value="TAT"/>
    <property type="match status" value="1"/>
</dbReference>
<dbReference type="Proteomes" id="UP001521137">
    <property type="component" value="Unassembled WGS sequence"/>
</dbReference>
<accession>A0ABS9D9P5</accession>
<sequence length="404" mass="45573">MMTKQPTNLRRRRFIRTIGGGVIFAALPISGCSSFSSDIPESAIAAWSPEEIVNDISDPRIRALAWAILAPNPHNRQPWLIELQGKYDVLIRIDTERLLEHTDPYGRQILIGTGAMLGLLDIAAKQFGYNTETTWFEEGVFNSTSINSKPIARVRFIRSIELANHDLFNHISKRRTARSVYDNNTPPTKALKSELLSLGTPLLDNRVIVEKKHAYLSDHIKRIAKKAWKIELTTPNTYLESAQLLRVGSMEIEKHRDGISITSPLLVAFERFGLFDRNEFPSPDSRIVKAQLDDFNQTVDATPSFYVLTSQDNTRLTQIMAGKTYVKAHLIATKHGFVMHPISQALQEFPEMSQLHSELKEKLISKTPTSDATVQMLCRIGRIPNGKTLPKPSPRRGLHAYLVN</sequence>
<dbReference type="InterPro" id="IPR006311">
    <property type="entry name" value="TAT_signal"/>
</dbReference>
<dbReference type="EMBL" id="JAKGAS010000005">
    <property type="protein sequence ID" value="MCF2948504.1"/>
    <property type="molecule type" value="Genomic_DNA"/>
</dbReference>
<dbReference type="NCBIfam" id="NF047509">
    <property type="entry name" value="Rv3131_FMN_oxido"/>
    <property type="match status" value="1"/>
</dbReference>
<evidence type="ECO:0000256" key="1">
    <source>
        <dbReference type="SAM" id="MobiDB-lite"/>
    </source>
</evidence>
<organism evidence="2 3">
    <name type="scientific">Paraglaciecola algarum</name>
    <dbReference type="NCBI Taxonomy" id="3050085"/>
    <lineage>
        <taxon>Bacteria</taxon>
        <taxon>Pseudomonadati</taxon>
        <taxon>Pseudomonadota</taxon>
        <taxon>Gammaproteobacteria</taxon>
        <taxon>Alteromonadales</taxon>
        <taxon>Alteromonadaceae</taxon>
        <taxon>Paraglaciecola</taxon>
    </lineage>
</organism>
<dbReference type="Gene3D" id="3.40.109.10">
    <property type="entry name" value="NADH Oxidase"/>
    <property type="match status" value="1"/>
</dbReference>
<comment type="caution">
    <text evidence="2">The sequence shown here is derived from an EMBL/GenBank/DDBJ whole genome shotgun (WGS) entry which is preliminary data.</text>
</comment>
<name>A0ABS9D9P5_9ALTE</name>
<evidence type="ECO:0000313" key="3">
    <source>
        <dbReference type="Proteomes" id="UP001521137"/>
    </source>
</evidence>
<protein>
    <recommendedName>
        <fullName evidence="4">Twin-arginine translocation pathway signal protein</fullName>
    </recommendedName>
</protein>
<reference evidence="2 3" key="1">
    <citation type="submission" date="2022-01" db="EMBL/GenBank/DDBJ databases">
        <title>Paraglaciecola sp. G1-23.</title>
        <authorList>
            <person name="Jin M.S."/>
            <person name="Han D.M."/>
            <person name="Kim H.M."/>
            <person name="Jeon C.O."/>
        </authorList>
    </citation>
    <scope>NUCLEOTIDE SEQUENCE [LARGE SCALE GENOMIC DNA]</scope>
    <source>
        <strain evidence="2 3">G1-23</strain>
    </source>
</reference>
<keyword evidence="3" id="KW-1185">Reference proteome</keyword>
<dbReference type="InterPro" id="IPR000415">
    <property type="entry name" value="Nitroreductase-like"/>
</dbReference>
<proteinExistence type="predicted"/>
<evidence type="ECO:0008006" key="4">
    <source>
        <dbReference type="Google" id="ProtNLM"/>
    </source>
</evidence>
<dbReference type="RefSeq" id="WP_235312346.1">
    <property type="nucleotide sequence ID" value="NZ_JAKGAS010000005.1"/>
</dbReference>
<gene>
    <name evidence="2" type="ORF">L0668_10335</name>
</gene>
<feature type="region of interest" description="Disordered" evidence="1">
    <location>
        <begin position="385"/>
        <end position="404"/>
    </location>
</feature>